<evidence type="ECO:0000256" key="3">
    <source>
        <dbReference type="SAM" id="SignalP"/>
    </source>
</evidence>
<protein>
    <recommendedName>
        <fullName evidence="4">Ig-like domain-containing protein</fullName>
    </recommendedName>
</protein>
<keyword evidence="2" id="KW-0472">Membrane</keyword>
<feature type="domain" description="Ig-like" evidence="4">
    <location>
        <begin position="770"/>
        <end position="811"/>
    </location>
</feature>
<evidence type="ECO:0000256" key="1">
    <source>
        <dbReference type="ARBA" id="ARBA00023180"/>
    </source>
</evidence>
<dbReference type="SMART" id="SM00409">
    <property type="entry name" value="IG"/>
    <property type="match status" value="5"/>
</dbReference>
<feature type="domain" description="Ig-like" evidence="4">
    <location>
        <begin position="662"/>
        <end position="759"/>
    </location>
</feature>
<dbReference type="Proteomes" id="UP000287033">
    <property type="component" value="Unassembled WGS sequence"/>
</dbReference>
<dbReference type="InterPro" id="IPR013783">
    <property type="entry name" value="Ig-like_fold"/>
</dbReference>
<feature type="domain" description="Ig-like" evidence="4">
    <location>
        <begin position="437"/>
        <end position="553"/>
    </location>
</feature>
<evidence type="ECO:0000313" key="5">
    <source>
        <dbReference type="EMBL" id="GCC17703.1"/>
    </source>
</evidence>
<dbReference type="InterPro" id="IPR003599">
    <property type="entry name" value="Ig_sub"/>
</dbReference>
<organism evidence="5 6">
    <name type="scientific">Chiloscyllium punctatum</name>
    <name type="common">Brownbanded bambooshark</name>
    <name type="synonym">Hemiscyllium punctatum</name>
    <dbReference type="NCBI Taxonomy" id="137246"/>
    <lineage>
        <taxon>Eukaryota</taxon>
        <taxon>Metazoa</taxon>
        <taxon>Chordata</taxon>
        <taxon>Craniata</taxon>
        <taxon>Vertebrata</taxon>
        <taxon>Chondrichthyes</taxon>
        <taxon>Elasmobranchii</taxon>
        <taxon>Galeomorphii</taxon>
        <taxon>Galeoidea</taxon>
        <taxon>Orectolobiformes</taxon>
        <taxon>Hemiscylliidae</taxon>
        <taxon>Chiloscyllium</taxon>
    </lineage>
</organism>
<dbReference type="STRING" id="137246.A0A401RHS5"/>
<evidence type="ECO:0000259" key="4">
    <source>
        <dbReference type="PROSITE" id="PS50835"/>
    </source>
</evidence>
<feature type="domain" description="Ig-like" evidence="4">
    <location>
        <begin position="147"/>
        <end position="251"/>
    </location>
</feature>
<feature type="domain" description="Ig-like" evidence="4">
    <location>
        <begin position="10"/>
        <end position="140"/>
    </location>
</feature>
<name>A0A401RHS5_CHIPU</name>
<dbReference type="InterPro" id="IPR003597">
    <property type="entry name" value="Ig_C1-set"/>
</dbReference>
<dbReference type="OrthoDB" id="9983389at2759"/>
<dbReference type="SMART" id="SM00407">
    <property type="entry name" value="IGc1"/>
    <property type="match status" value="5"/>
</dbReference>
<dbReference type="PROSITE" id="PS00290">
    <property type="entry name" value="IG_MHC"/>
    <property type="match status" value="2"/>
</dbReference>
<dbReference type="InterPro" id="IPR050380">
    <property type="entry name" value="Immune_Resp_Modulators"/>
</dbReference>
<feature type="signal peptide" evidence="3">
    <location>
        <begin position="1"/>
        <end position="28"/>
    </location>
</feature>
<dbReference type="OMA" id="WFRNEVR"/>
<evidence type="ECO:0000313" key="6">
    <source>
        <dbReference type="Proteomes" id="UP000287033"/>
    </source>
</evidence>
<dbReference type="Pfam" id="PF07654">
    <property type="entry name" value="C1-set"/>
    <property type="match status" value="5"/>
</dbReference>
<sequence>MSRVRSSLPPRVPVLVLLLLTLVPLSESKLKLKDSPSFVEVMYNENGLLNCEIAEFTGSELTPQNLGILWSFTSDTKKSNAFVYTSGIITEKWKEAELLTSSIIRGNMSLLLKDVVNKHAGQYQCEIYILPNDKATKTVTLEVLARPTVIVTSEKIVEVGTGGEMALGCQLSGYYPCESNTEWLQTTPAEGKPNVLTDICTAPPVKNPDGTCNITTEVRLQPGVEDIGSTFTCRVSHKSFTKPHQVEALVTLKEAEIHLSKASIIGSIFGSIITSILVLGLGTYFYMRVYYKVAPSMSEIQKPVQIIHQEPAELICQVSGFQPRVITIAWYLKRLNDAEMKLIDEWQDSNIFSFALNKDKKMEKVEKRNETGDDVWKVRAGSIQKNNDGTFSISSILEIHPDIFMDNEAEITCKVMHPSNSEAIYKKIKLHVDGIPPKLAHIIKPPNVQHDSSVTLTCPINFFKPHPLKITWYKEMHGEKIPLLFLDNANEENMYPDKYSHYMTGFNYSDHTRSVYSMLLFNATIQEEDKSQYFCKVEHIGLSSPAEEQVQLDITAFPSLDAILSDPVNPVIGKMLTLTCKVHSFYPESITVHWLKNDDVVESQTPETIQNSENGLHEVTSSFIITPTLSDLQCKYKCQVDHKSLMYPRFAEYIPEHLVSHPQVSEITSNSASPEVGKELILTCNISDYYPEDIQVEWFRNEVRINNNVKYEKIAEQNSCKDGLHSKVTTITLTPSTDDHQVEYRIEVCHSKSSTKPIKKCFQLCLKGSPKMSAFRMEPENPSYGQHLSVFCSVSGISHRNVTVDWYKESQLIKKGVTNTKPILNSDKTYKIDACLKFLVTAEDFERKLFLQYKDKDKGDKFTQHIHLPLQAMTPEVSEIECQPPHPKKGKKAILCCKIEHFCPMDILVIWSKGWTEYKDEKNTEIPKIDEKGLYSTVTRLPIDVVGGRTEYTCEVRHPKTNDIVEKTYVLQV</sequence>
<proteinExistence type="predicted"/>
<dbReference type="Gene3D" id="2.60.40.10">
    <property type="entry name" value="Immunoglobulins"/>
    <property type="match status" value="8"/>
</dbReference>
<comment type="caution">
    <text evidence="5">The sequence shown here is derived from an EMBL/GenBank/DDBJ whole genome shotgun (WGS) entry which is preliminary data.</text>
</comment>
<dbReference type="AlphaFoldDB" id="A0A401RHS5"/>
<feature type="transmembrane region" description="Helical" evidence="2">
    <location>
        <begin position="264"/>
        <end position="287"/>
    </location>
</feature>
<keyword evidence="6" id="KW-1185">Reference proteome</keyword>
<keyword evidence="1" id="KW-0325">Glycoprotein</keyword>
<accession>A0A401RHS5</accession>
<dbReference type="InterPro" id="IPR007110">
    <property type="entry name" value="Ig-like_dom"/>
</dbReference>
<dbReference type="InterPro" id="IPR036179">
    <property type="entry name" value="Ig-like_dom_sf"/>
</dbReference>
<feature type="domain" description="Ig-like" evidence="4">
    <location>
        <begin position="295"/>
        <end position="429"/>
    </location>
</feature>
<keyword evidence="2" id="KW-1133">Transmembrane helix</keyword>
<reference evidence="5 6" key="1">
    <citation type="journal article" date="2018" name="Nat. Ecol. Evol.">
        <title>Shark genomes provide insights into elasmobranch evolution and the origin of vertebrates.</title>
        <authorList>
            <person name="Hara Y"/>
            <person name="Yamaguchi K"/>
            <person name="Onimaru K"/>
            <person name="Kadota M"/>
            <person name="Koyanagi M"/>
            <person name="Keeley SD"/>
            <person name="Tatsumi K"/>
            <person name="Tanaka K"/>
            <person name="Motone F"/>
            <person name="Kageyama Y"/>
            <person name="Nozu R"/>
            <person name="Adachi N"/>
            <person name="Nishimura O"/>
            <person name="Nakagawa R"/>
            <person name="Tanegashima C"/>
            <person name="Kiyatake I"/>
            <person name="Matsumoto R"/>
            <person name="Murakumo K"/>
            <person name="Nishida K"/>
            <person name="Terakita A"/>
            <person name="Kuratani S"/>
            <person name="Sato K"/>
            <person name="Hyodo S Kuraku.S."/>
        </authorList>
    </citation>
    <scope>NUCLEOTIDE SEQUENCE [LARGE SCALE GENOMIC DNA]</scope>
</reference>
<dbReference type="PROSITE" id="PS50835">
    <property type="entry name" value="IG_LIKE"/>
    <property type="match status" value="8"/>
</dbReference>
<gene>
    <name evidence="5" type="ORF">chiPu_0017649</name>
</gene>
<feature type="domain" description="Ig-like" evidence="4">
    <location>
        <begin position="875"/>
        <end position="970"/>
    </location>
</feature>
<dbReference type="EMBL" id="BEZZ01001338">
    <property type="protein sequence ID" value="GCC17703.1"/>
    <property type="molecule type" value="Genomic_DNA"/>
</dbReference>
<evidence type="ECO:0000256" key="2">
    <source>
        <dbReference type="SAM" id="Phobius"/>
    </source>
</evidence>
<dbReference type="PANTHER" id="PTHR23411">
    <property type="entry name" value="TAPASIN"/>
    <property type="match status" value="1"/>
</dbReference>
<dbReference type="SUPFAM" id="SSF48726">
    <property type="entry name" value="Immunoglobulin"/>
    <property type="match status" value="8"/>
</dbReference>
<dbReference type="InterPro" id="IPR003006">
    <property type="entry name" value="Ig/MHC_CS"/>
</dbReference>
<dbReference type="CDD" id="cd00098">
    <property type="entry name" value="IgC1"/>
    <property type="match status" value="3"/>
</dbReference>
<feature type="domain" description="Ig-like" evidence="4">
    <location>
        <begin position="558"/>
        <end position="642"/>
    </location>
</feature>
<feature type="chain" id="PRO_5019342509" description="Ig-like domain-containing protein" evidence="3">
    <location>
        <begin position="29"/>
        <end position="973"/>
    </location>
</feature>
<keyword evidence="3" id="KW-0732">Signal</keyword>
<keyword evidence="2" id="KW-0812">Transmembrane</keyword>